<gene>
    <name evidence="4" type="ORF">KPL81_06040</name>
</gene>
<dbReference type="SUPFAM" id="SSF47473">
    <property type="entry name" value="EF-hand"/>
    <property type="match status" value="1"/>
</dbReference>
<sequence>MKAQKTALFLALALSSGVALAEMGAEELIPPTASSSASGQNGFEQLDGDGDGRISREEAKAGTLPEVFVILDRDHNGAISRQEFNFRPR</sequence>
<name>A0ABS6ZLD6_9GAMM</name>
<evidence type="ECO:0000256" key="1">
    <source>
        <dbReference type="SAM" id="MobiDB-lite"/>
    </source>
</evidence>
<feature type="signal peptide" evidence="2">
    <location>
        <begin position="1"/>
        <end position="21"/>
    </location>
</feature>
<accession>A0ABS6ZLD6</accession>
<keyword evidence="2" id="KW-0732">Signal</keyword>
<dbReference type="Proteomes" id="UP000769617">
    <property type="component" value="Unassembled WGS sequence"/>
</dbReference>
<keyword evidence="5" id="KW-1185">Reference proteome</keyword>
<reference evidence="4 5" key="1">
    <citation type="submission" date="2021-07" db="EMBL/GenBank/DDBJ databases">
        <authorList>
            <person name="So Y."/>
        </authorList>
    </citation>
    <scope>NUCLEOTIDE SEQUENCE [LARGE SCALE GENOMIC DNA]</scope>
    <source>
        <strain evidence="4 5">Y3S6</strain>
    </source>
</reference>
<proteinExistence type="predicted"/>
<dbReference type="RefSeq" id="WP_219791077.1">
    <property type="nucleotide sequence ID" value="NZ_JAHYCA010000002.1"/>
</dbReference>
<dbReference type="PROSITE" id="PS00018">
    <property type="entry name" value="EF_HAND_1"/>
    <property type="match status" value="1"/>
</dbReference>
<comment type="caution">
    <text evidence="4">The sequence shown here is derived from an EMBL/GenBank/DDBJ whole genome shotgun (WGS) entry which is preliminary data.</text>
</comment>
<evidence type="ECO:0000256" key="2">
    <source>
        <dbReference type="SAM" id="SignalP"/>
    </source>
</evidence>
<dbReference type="EMBL" id="JAHYCA010000002">
    <property type="protein sequence ID" value="MBW6390720.1"/>
    <property type="molecule type" value="Genomic_DNA"/>
</dbReference>
<feature type="chain" id="PRO_5046072335" description="EF-hand domain-containing protein" evidence="2">
    <location>
        <begin position="22"/>
        <end position="89"/>
    </location>
</feature>
<evidence type="ECO:0000259" key="3">
    <source>
        <dbReference type="PROSITE" id="PS50222"/>
    </source>
</evidence>
<evidence type="ECO:0000313" key="5">
    <source>
        <dbReference type="Proteomes" id="UP000769617"/>
    </source>
</evidence>
<dbReference type="InterPro" id="IPR018247">
    <property type="entry name" value="EF_Hand_1_Ca_BS"/>
</dbReference>
<evidence type="ECO:0000313" key="4">
    <source>
        <dbReference type="EMBL" id="MBW6390720.1"/>
    </source>
</evidence>
<feature type="region of interest" description="Disordered" evidence="1">
    <location>
        <begin position="30"/>
        <end position="54"/>
    </location>
</feature>
<protein>
    <recommendedName>
        <fullName evidence="3">EF-hand domain-containing protein</fullName>
    </recommendedName>
</protein>
<dbReference type="InterPro" id="IPR002048">
    <property type="entry name" value="EF_hand_dom"/>
</dbReference>
<dbReference type="Pfam" id="PF13202">
    <property type="entry name" value="EF-hand_5"/>
    <property type="match status" value="2"/>
</dbReference>
<feature type="compositionally biased region" description="Polar residues" evidence="1">
    <location>
        <begin position="32"/>
        <end position="43"/>
    </location>
</feature>
<dbReference type="InterPro" id="IPR011992">
    <property type="entry name" value="EF-hand-dom_pair"/>
</dbReference>
<organism evidence="4 5">
    <name type="scientific">Billgrantia antri</name>
    <dbReference type="NCBI Taxonomy" id="2846777"/>
    <lineage>
        <taxon>Bacteria</taxon>
        <taxon>Pseudomonadati</taxon>
        <taxon>Pseudomonadota</taxon>
        <taxon>Gammaproteobacteria</taxon>
        <taxon>Oceanospirillales</taxon>
        <taxon>Halomonadaceae</taxon>
        <taxon>Billgrantia</taxon>
    </lineage>
</organism>
<dbReference type="PROSITE" id="PS50222">
    <property type="entry name" value="EF_HAND_2"/>
    <property type="match status" value="1"/>
</dbReference>
<feature type="domain" description="EF-hand" evidence="3">
    <location>
        <begin position="59"/>
        <end position="89"/>
    </location>
</feature>
<dbReference type="Gene3D" id="1.10.238.10">
    <property type="entry name" value="EF-hand"/>
    <property type="match status" value="1"/>
</dbReference>